<organism evidence="20 21">
    <name type="scientific">Mortierella alpina</name>
    <name type="common">Oleaginous fungus</name>
    <name type="synonym">Mortierella renispora</name>
    <dbReference type="NCBI Taxonomy" id="64518"/>
    <lineage>
        <taxon>Eukaryota</taxon>
        <taxon>Fungi</taxon>
        <taxon>Fungi incertae sedis</taxon>
        <taxon>Mucoromycota</taxon>
        <taxon>Mortierellomycotina</taxon>
        <taxon>Mortierellomycetes</taxon>
        <taxon>Mortierellales</taxon>
        <taxon>Mortierellaceae</taxon>
        <taxon>Mortierella</taxon>
    </lineage>
</organism>
<feature type="transmembrane region" description="Helical" evidence="16">
    <location>
        <begin position="529"/>
        <end position="556"/>
    </location>
</feature>
<feature type="compositionally biased region" description="Basic and acidic residues" evidence="15">
    <location>
        <begin position="1616"/>
        <end position="1629"/>
    </location>
</feature>
<gene>
    <name evidence="20" type="ORF">KVV02_004099</name>
</gene>
<evidence type="ECO:0000259" key="17">
    <source>
        <dbReference type="PROSITE" id="PS50102"/>
    </source>
</evidence>
<dbReference type="InterPro" id="IPR034143">
    <property type="entry name" value="snRNP70_RRM"/>
</dbReference>
<comment type="subcellular location">
    <subcellularLocation>
        <location evidence="1">Membrane</location>
        <topology evidence="1">Multi-pass membrane protein</topology>
    </subcellularLocation>
    <subcellularLocation>
        <location evidence="2">Nucleus speckle</location>
    </subcellularLocation>
    <subcellularLocation>
        <location evidence="3">Nucleus</location>
        <location evidence="3">Nucleoplasm</location>
    </subcellularLocation>
</comment>
<feature type="transmembrane region" description="Helical" evidence="16">
    <location>
        <begin position="101"/>
        <end position="122"/>
    </location>
</feature>
<dbReference type="InterPro" id="IPR012677">
    <property type="entry name" value="Nucleotide-bd_a/b_plait_sf"/>
</dbReference>
<dbReference type="GO" id="GO:0016887">
    <property type="term" value="F:ATP hydrolysis activity"/>
    <property type="evidence" value="ECO:0007669"/>
    <property type="project" value="InterPro"/>
</dbReference>
<evidence type="ECO:0000256" key="1">
    <source>
        <dbReference type="ARBA" id="ARBA00004141"/>
    </source>
</evidence>
<evidence type="ECO:0000256" key="10">
    <source>
        <dbReference type="ARBA" id="ARBA00022989"/>
    </source>
</evidence>
<dbReference type="InterPro" id="IPR036640">
    <property type="entry name" value="ABC1_TM_sf"/>
</dbReference>
<feature type="transmembrane region" description="Helical" evidence="16">
    <location>
        <begin position="1124"/>
        <end position="1146"/>
    </location>
</feature>
<dbReference type="Gene3D" id="1.20.1560.10">
    <property type="entry name" value="ABC transporter type 1, transmembrane domain"/>
    <property type="match status" value="2"/>
</dbReference>
<keyword evidence="12" id="KW-0539">Nucleus</keyword>
<dbReference type="PROSITE" id="PS50929">
    <property type="entry name" value="ABC_TM1F"/>
    <property type="match status" value="2"/>
</dbReference>
<feature type="domain" description="RRM" evidence="17">
    <location>
        <begin position="1505"/>
        <end position="1582"/>
    </location>
</feature>
<evidence type="ECO:0000256" key="6">
    <source>
        <dbReference type="ARBA" id="ARBA00022692"/>
    </source>
</evidence>
<dbReference type="CDD" id="cd03250">
    <property type="entry name" value="ABCC_MRP_domain1"/>
    <property type="match status" value="1"/>
</dbReference>
<evidence type="ECO:0000256" key="5">
    <source>
        <dbReference type="ARBA" id="ARBA00022448"/>
    </source>
</evidence>
<feature type="transmembrane region" description="Helical" evidence="16">
    <location>
        <begin position="39"/>
        <end position="56"/>
    </location>
</feature>
<dbReference type="Gene3D" id="3.40.50.300">
    <property type="entry name" value="P-loop containing nucleotide triphosphate hydrolases"/>
    <property type="match status" value="2"/>
</dbReference>
<dbReference type="FunFam" id="1.20.1560.10:FF:000006">
    <property type="entry name" value="ATP-binding cassette, sub-family C (CFTR/MRP), member 9"/>
    <property type="match status" value="1"/>
</dbReference>
<dbReference type="CDD" id="cd18580">
    <property type="entry name" value="ABC_6TM_ABCC_D2"/>
    <property type="match status" value="1"/>
</dbReference>
<dbReference type="SUPFAM" id="SSF52540">
    <property type="entry name" value="P-loop containing nucleoside triphosphate hydrolases"/>
    <property type="match status" value="2"/>
</dbReference>
<dbReference type="InterPro" id="IPR044746">
    <property type="entry name" value="ABCC_6TM_D1"/>
</dbReference>
<evidence type="ECO:0000259" key="18">
    <source>
        <dbReference type="PROSITE" id="PS50893"/>
    </source>
</evidence>
<evidence type="ECO:0000313" key="21">
    <source>
        <dbReference type="Proteomes" id="UP000717515"/>
    </source>
</evidence>
<dbReference type="InterPro" id="IPR017871">
    <property type="entry name" value="ABC_transporter-like_CS"/>
</dbReference>
<dbReference type="InterPro" id="IPR056227">
    <property type="entry name" value="TMD0_ABC"/>
</dbReference>
<dbReference type="GO" id="GO:0030619">
    <property type="term" value="F:U1 snRNA binding"/>
    <property type="evidence" value="ECO:0007669"/>
    <property type="project" value="InterPro"/>
</dbReference>
<feature type="transmembrane region" description="Helical" evidence="16">
    <location>
        <begin position="173"/>
        <end position="190"/>
    </location>
</feature>
<dbReference type="EMBL" id="JAIFTL010000062">
    <property type="protein sequence ID" value="KAG9324605.1"/>
    <property type="molecule type" value="Genomic_DNA"/>
</dbReference>
<dbReference type="PROSITE" id="PS50893">
    <property type="entry name" value="ABC_TRANSPORTER_2"/>
    <property type="match status" value="1"/>
</dbReference>
<feature type="transmembrane region" description="Helical" evidence="16">
    <location>
        <begin position="349"/>
        <end position="368"/>
    </location>
</feature>
<comment type="caution">
    <text evidence="20">The sequence shown here is derived from an EMBL/GenBank/DDBJ whole genome shotgun (WGS) entry which is preliminary data.</text>
</comment>
<dbReference type="SUPFAM" id="SSF54928">
    <property type="entry name" value="RNA-binding domain, RBD"/>
    <property type="match status" value="1"/>
</dbReference>
<evidence type="ECO:0000256" key="15">
    <source>
        <dbReference type="SAM" id="MobiDB-lite"/>
    </source>
</evidence>
<keyword evidence="7" id="KW-0547">Nucleotide-binding</keyword>
<dbReference type="CDD" id="cd12236">
    <property type="entry name" value="RRM_snRNP70"/>
    <property type="match status" value="1"/>
</dbReference>
<dbReference type="SMART" id="SM00382">
    <property type="entry name" value="AAA"/>
    <property type="match status" value="2"/>
</dbReference>
<feature type="compositionally biased region" description="Basic and acidic residues" evidence="15">
    <location>
        <begin position="1644"/>
        <end position="1671"/>
    </location>
</feature>
<feature type="domain" description="ABC transmembrane type-1" evidence="19">
    <location>
        <begin position="307"/>
        <end position="599"/>
    </location>
</feature>
<feature type="transmembrane region" description="Helical" evidence="16">
    <location>
        <begin position="134"/>
        <end position="153"/>
    </location>
</feature>
<feature type="domain" description="ABC transporter" evidence="18">
    <location>
        <begin position="665"/>
        <end position="892"/>
    </location>
</feature>
<proteinExistence type="predicted"/>
<feature type="region of interest" description="Disordered" evidence="15">
    <location>
        <begin position="1587"/>
        <end position="1712"/>
    </location>
</feature>
<evidence type="ECO:0000259" key="19">
    <source>
        <dbReference type="PROSITE" id="PS50929"/>
    </source>
</evidence>
<evidence type="ECO:0000256" key="7">
    <source>
        <dbReference type="ARBA" id="ARBA00022741"/>
    </source>
</evidence>
<feature type="region of interest" description="Disordered" evidence="15">
    <location>
        <begin position="901"/>
        <end position="966"/>
    </location>
</feature>
<dbReference type="Pfam" id="PF12220">
    <property type="entry name" value="U1snRNP70_N"/>
    <property type="match status" value="1"/>
</dbReference>
<feature type="domain" description="ABC transmembrane type-1" evidence="19">
    <location>
        <begin position="996"/>
        <end position="1275"/>
    </location>
</feature>
<feature type="compositionally biased region" description="Basic residues" evidence="15">
    <location>
        <begin position="901"/>
        <end position="914"/>
    </location>
</feature>
<dbReference type="GO" id="GO:1990904">
    <property type="term" value="C:ribonucleoprotein complex"/>
    <property type="evidence" value="ECO:0007669"/>
    <property type="project" value="UniProtKB-KW"/>
</dbReference>
<evidence type="ECO:0000256" key="14">
    <source>
        <dbReference type="PROSITE-ProRule" id="PRU00176"/>
    </source>
</evidence>
<dbReference type="InterPro" id="IPR050173">
    <property type="entry name" value="ABC_transporter_C-like"/>
</dbReference>
<dbReference type="InterPro" id="IPR044726">
    <property type="entry name" value="ABCC_6TM_D2"/>
</dbReference>
<evidence type="ECO:0000256" key="12">
    <source>
        <dbReference type="ARBA" id="ARBA00023242"/>
    </source>
</evidence>
<dbReference type="GO" id="GO:0005524">
    <property type="term" value="F:ATP binding"/>
    <property type="evidence" value="ECO:0007669"/>
    <property type="project" value="UniProtKB-KW"/>
</dbReference>
<evidence type="ECO:0000256" key="4">
    <source>
        <dbReference type="ARBA" id="ARBA00016996"/>
    </source>
</evidence>
<keyword evidence="6 16" id="KW-0812">Transmembrane</keyword>
<accession>A0A9P8A6Q7</accession>
<dbReference type="FunFam" id="1.20.1560.10:FF:000010">
    <property type="entry name" value="Multidrug resistance-associated ABC transporter"/>
    <property type="match status" value="1"/>
</dbReference>
<dbReference type="SUPFAM" id="SSF90123">
    <property type="entry name" value="ABC transporter transmembrane region"/>
    <property type="match status" value="2"/>
</dbReference>
<dbReference type="Proteomes" id="UP000717515">
    <property type="component" value="Unassembled WGS sequence"/>
</dbReference>
<dbReference type="PANTHER" id="PTHR24223">
    <property type="entry name" value="ATP-BINDING CASSETTE SUB-FAMILY C"/>
    <property type="match status" value="1"/>
</dbReference>
<feature type="transmembrane region" description="Helical" evidence="16">
    <location>
        <begin position="1030"/>
        <end position="1055"/>
    </location>
</feature>
<dbReference type="PANTHER" id="PTHR24223:SF415">
    <property type="entry name" value="FI20190P1"/>
    <property type="match status" value="1"/>
</dbReference>
<name>A0A9P8A6Q7_MORAP</name>
<dbReference type="InterPro" id="IPR022023">
    <property type="entry name" value="U1snRNP70_N"/>
</dbReference>
<dbReference type="Pfam" id="PF24357">
    <property type="entry name" value="TMD0_ABC"/>
    <property type="match status" value="1"/>
</dbReference>
<feature type="compositionally biased region" description="Basic and acidic residues" evidence="15">
    <location>
        <begin position="1703"/>
        <end position="1712"/>
    </location>
</feature>
<evidence type="ECO:0000256" key="16">
    <source>
        <dbReference type="SAM" id="Phobius"/>
    </source>
</evidence>
<dbReference type="PROSITE" id="PS50102">
    <property type="entry name" value="RRM"/>
    <property type="match status" value="1"/>
</dbReference>
<feature type="region of interest" description="Disordered" evidence="15">
    <location>
        <begin position="1413"/>
        <end position="1438"/>
    </location>
</feature>
<feature type="transmembrane region" description="Helical" evidence="16">
    <location>
        <begin position="293"/>
        <end position="314"/>
    </location>
</feature>
<evidence type="ECO:0000256" key="2">
    <source>
        <dbReference type="ARBA" id="ARBA00004324"/>
    </source>
</evidence>
<dbReference type="Pfam" id="PF00664">
    <property type="entry name" value="ABC_membrane"/>
    <property type="match status" value="2"/>
</dbReference>
<dbReference type="FunFam" id="3.40.50.300:FF:000997">
    <property type="entry name" value="Multidrug resistance-associated protein 1"/>
    <property type="match status" value="1"/>
</dbReference>
<dbReference type="FunFam" id="3.30.70.330:FF:001585">
    <property type="entry name" value="U1 small nuclear ribonucleoprotein 70 kDa"/>
    <property type="match status" value="1"/>
</dbReference>
<dbReference type="GO" id="GO:0016020">
    <property type="term" value="C:membrane"/>
    <property type="evidence" value="ECO:0007669"/>
    <property type="project" value="UniProtKB-SubCell"/>
</dbReference>
<evidence type="ECO:0000256" key="9">
    <source>
        <dbReference type="ARBA" id="ARBA00022884"/>
    </source>
</evidence>
<evidence type="ECO:0000256" key="3">
    <source>
        <dbReference type="ARBA" id="ARBA00004642"/>
    </source>
</evidence>
<dbReference type="InterPro" id="IPR003439">
    <property type="entry name" value="ABC_transporter-like_ATP-bd"/>
</dbReference>
<dbReference type="InterPro" id="IPR011527">
    <property type="entry name" value="ABC1_TM_dom"/>
</dbReference>
<dbReference type="InterPro" id="IPR027417">
    <property type="entry name" value="P-loop_NTPase"/>
</dbReference>
<dbReference type="Pfam" id="PF00005">
    <property type="entry name" value="ABC_tran"/>
    <property type="match status" value="2"/>
</dbReference>
<evidence type="ECO:0000256" key="8">
    <source>
        <dbReference type="ARBA" id="ARBA00022840"/>
    </source>
</evidence>
<keyword evidence="9 14" id="KW-0694">RNA-binding</keyword>
<keyword evidence="8" id="KW-0067">ATP-binding</keyword>
<feature type="transmembrane region" description="Helical" evidence="16">
    <location>
        <begin position="421"/>
        <end position="441"/>
    </location>
</feature>
<keyword evidence="11 16" id="KW-0472">Membrane</keyword>
<feature type="transmembrane region" description="Helical" evidence="16">
    <location>
        <begin position="1220"/>
        <end position="1239"/>
    </location>
</feature>
<dbReference type="PROSITE" id="PS00211">
    <property type="entry name" value="ABC_TRANSPORTER_1"/>
    <property type="match status" value="1"/>
</dbReference>
<feature type="transmembrane region" description="Helical" evidence="16">
    <location>
        <begin position="77"/>
        <end position="95"/>
    </location>
</feature>
<keyword evidence="5" id="KW-0813">Transport</keyword>
<dbReference type="GO" id="GO:0016607">
    <property type="term" value="C:nuclear speck"/>
    <property type="evidence" value="ECO:0007669"/>
    <property type="project" value="UniProtKB-SubCell"/>
</dbReference>
<feature type="compositionally biased region" description="Low complexity" evidence="15">
    <location>
        <begin position="929"/>
        <end position="943"/>
    </location>
</feature>
<dbReference type="SMART" id="SM00360">
    <property type="entry name" value="RRM"/>
    <property type="match status" value="1"/>
</dbReference>
<evidence type="ECO:0000313" key="20">
    <source>
        <dbReference type="EMBL" id="KAG9324605.1"/>
    </source>
</evidence>
<keyword evidence="10 16" id="KW-1133">Transmembrane helix</keyword>
<dbReference type="InterPro" id="IPR035979">
    <property type="entry name" value="RBD_domain_sf"/>
</dbReference>
<dbReference type="CDD" id="cd18579">
    <property type="entry name" value="ABC_6TM_ABCC_D1"/>
    <property type="match status" value="1"/>
</dbReference>
<dbReference type="InterPro" id="IPR000504">
    <property type="entry name" value="RRM_dom"/>
</dbReference>
<feature type="compositionally biased region" description="Basic and acidic residues" evidence="15">
    <location>
        <begin position="1428"/>
        <end position="1438"/>
    </location>
</feature>
<reference evidence="20" key="1">
    <citation type="submission" date="2021-07" db="EMBL/GenBank/DDBJ databases">
        <title>Draft genome of Mortierella alpina, strain LL118, isolated from an aspen leaf litter sample.</title>
        <authorList>
            <person name="Yang S."/>
            <person name="Vinatzer B.A."/>
        </authorList>
    </citation>
    <scope>NUCLEOTIDE SEQUENCE</scope>
    <source>
        <strain evidence="20">LL118</strain>
    </source>
</reference>
<feature type="transmembrane region" description="Helical" evidence="16">
    <location>
        <begin position="568"/>
        <end position="587"/>
    </location>
</feature>
<dbReference type="InterPro" id="IPR003593">
    <property type="entry name" value="AAA+_ATPase"/>
</dbReference>
<feature type="transmembrane region" description="Helical" evidence="16">
    <location>
        <begin position="1251"/>
        <end position="1270"/>
    </location>
</feature>
<evidence type="ECO:0000256" key="13">
    <source>
        <dbReference type="ARBA" id="ARBA00023274"/>
    </source>
</evidence>
<evidence type="ECO:0000256" key="11">
    <source>
        <dbReference type="ARBA" id="ARBA00023136"/>
    </source>
</evidence>
<dbReference type="Pfam" id="PF00076">
    <property type="entry name" value="RRM_1"/>
    <property type="match status" value="1"/>
</dbReference>
<feature type="transmembrane region" description="Helical" evidence="16">
    <location>
        <begin position="994"/>
        <end position="1018"/>
    </location>
</feature>
<feature type="compositionally biased region" description="Low complexity" evidence="15">
    <location>
        <begin position="1693"/>
        <end position="1702"/>
    </location>
</feature>
<feature type="transmembrane region" description="Helical" evidence="16">
    <location>
        <begin position="448"/>
        <end position="469"/>
    </location>
</feature>
<dbReference type="GO" id="GO:0140359">
    <property type="term" value="F:ABC-type transporter activity"/>
    <property type="evidence" value="ECO:0007669"/>
    <property type="project" value="InterPro"/>
</dbReference>
<protein>
    <recommendedName>
        <fullName evidence="4">U1 small nuclear ribonucleoprotein 70 kDa</fullName>
    </recommendedName>
</protein>
<sequence>MQTPSLLSLPPVLPAWCDHDGWGPLAKNRISFTPCFQDTALFGISGILGTMSLLLHTRHLKRHGVRHVFGPVRILHWPAQAALAAAVLVLLNRMLFSSSTFVGSEIFGLISLVVAWTLALNVSRLQAVYEIRSSGTVLLFELYSLLVVLPRMYTLHSQRSSLDDSAAQELRFMSTYFAAILVAFIFDIFPRRWTRMQRESKLTAYDKANVFSRLTFHFVQSVITMGYHRPLKLEDVKDLMPVALNTLSGSYQSLALNWEAHLRAVEAENRRREIQHASSKKGKTTKFVKKTPNLLWVTFKTFLSPFLFITAMQVGKSVVQFASPLLLQQILIHIDLPSDPSDPKSSREAGIALALCLLLANVAVSMFLNQLYGRMAEMAIMIRSAYISLIYRKAMVLSPGARKTSTVGEIANHMSTDAEKLNVNLVWVPVWISLPIEITIASCLLYRLLGWSTFCGLSVIFIITPVQAWAGGVMDNVKEAKMEAQDKRVRLMTEILANIKIIKLYSYIEAFQKKVNSFRSKEVSLLRKSGFLDAFLNIAFSCLPLMMAFVSFTVYAMFGGPGLTPGEINSQIIFVSITLFSLINRPLAEMSFVFESTIAIRVAIRRIQAFLLKEEMDGSALLHIPDLPNDTSIPVIQLTDATLAWDPEAPTASAQDNGLSPESELATETTALLSGSSPRTLRPTLLDINLSIERSSLTAVVGRVGQGKTSLLSAMIGEMYKRSGSVKTFGSIAYVPQQAWIINATLRDNIIFGKPFDQEKYDRILFASGLLPDLEMFANGSETEIGERGINMSGGQKQRISLARAAYQDADVYLLDDPLSAVDAHVDHHLWQHLIGPSGLLNNKTRVLVTHGVHHLEYVDHIVVIKDGRITEAGPYDELMKAKKAFYQLIKDYSVVHKSKKSASKAGKTKRTHLSPKDAETSSRSAIQELKSSSASTTASLSDDATESGSVMEIEEAKDDTKGGGGLIEEEELQSGTVRWEVFKVYCKAMSYEFTVLSFSLLVVWEGVQLIIPIWLGHWSEVFETTEKTVFFFLGVYACLVVAFMLVDVCLNIVLRVKACLRASTVLHNDALERVVRLPMSFFDATPQGRILNRFSSDVAAVDEEVPQGFFNVLVCGFNLVGNLIIVSIATPVFILILPPLGLLYWTLQTYFIRTSSILKRLEGITKSPIYQQFTESLHGASSIRAMHLQERFIHENARRIDQFANANYAWAMTNRWLNVRLEAMTAFTVLVSATLSVLNKGTLSSSMVGLSLSFTLMLVDYVIWFLRLFCLFQGNLVSVERVHEYTVKNTEAPLVTGVQIPAAWPDKGHIVFKNYSTRYREGMDLVLRNVSFEVQPSEKVGIVGRTGAGKSSLTLALFRIIEAADKTHIHSVRSTQNERAITPPDTRNWITGTLLQLALFFASSITPTLSGLRPSENQISPKPHFVKPLDRDPAKGHESLLTPVSQYLDMSKNHDTDYVPTLSIAERKKQKLEERQRKADEALKTGLETWDPNKDEKVVGDPYKTLHISRLSYECTEKDLRREFTMYGPIENIRVVKDEEGKPRGYAFIEFEREKDMKAAYKDADGIKILGRRIVVDVERGRTVKGWRPKRLGGGLGGTRIGAPHENQTSSGRDNGSRNDRDRSRGGGDRGYGGHSSGSRYGGDSRDGRGGDRDRGSNGRRHEGYGDRTRGGYSDRPYERDSKRRKSRSRSRSPGGAASRGYGDHTRGYRD</sequence>
<keyword evidence="13" id="KW-0687">Ribonucleoprotein</keyword>
<dbReference type="Gene3D" id="3.30.70.330">
    <property type="match status" value="1"/>
</dbReference>